<evidence type="ECO:0000313" key="1">
    <source>
        <dbReference type="EMBL" id="KAI5440642.1"/>
    </source>
</evidence>
<gene>
    <name evidence="1" type="ORF">KIW84_010210</name>
</gene>
<organism evidence="1 2">
    <name type="scientific">Pisum sativum</name>
    <name type="common">Garden pea</name>
    <name type="synonym">Lathyrus oleraceus</name>
    <dbReference type="NCBI Taxonomy" id="3888"/>
    <lineage>
        <taxon>Eukaryota</taxon>
        <taxon>Viridiplantae</taxon>
        <taxon>Streptophyta</taxon>
        <taxon>Embryophyta</taxon>
        <taxon>Tracheophyta</taxon>
        <taxon>Spermatophyta</taxon>
        <taxon>Magnoliopsida</taxon>
        <taxon>eudicotyledons</taxon>
        <taxon>Gunneridae</taxon>
        <taxon>Pentapetalae</taxon>
        <taxon>rosids</taxon>
        <taxon>fabids</taxon>
        <taxon>Fabales</taxon>
        <taxon>Fabaceae</taxon>
        <taxon>Papilionoideae</taxon>
        <taxon>50 kb inversion clade</taxon>
        <taxon>NPAAA clade</taxon>
        <taxon>Hologalegina</taxon>
        <taxon>IRL clade</taxon>
        <taxon>Fabeae</taxon>
        <taxon>Lathyrus</taxon>
    </lineage>
</organism>
<protein>
    <submittedName>
        <fullName evidence="1">Uncharacterized protein</fullName>
    </submittedName>
</protein>
<dbReference type="AlphaFoldDB" id="A0A9D4YJ86"/>
<comment type="caution">
    <text evidence="1">The sequence shown here is derived from an EMBL/GenBank/DDBJ whole genome shotgun (WGS) entry which is preliminary data.</text>
</comment>
<name>A0A9D4YJ86_PEA</name>
<accession>A0A9D4YJ86</accession>
<feature type="non-terminal residue" evidence="1">
    <location>
        <position position="111"/>
    </location>
</feature>
<sequence>MGYIALQGRSKLSILIDSLHDVDDDLKNNIWTDITEVFDVSPNDSMVKNKLLTYVGERWRGFKTQLTRDYITPPSDEDKPSYLLYSFINQDVWENFIKSRITLVSLAKSKK</sequence>
<keyword evidence="2" id="KW-1185">Reference proteome</keyword>
<dbReference type="PANTHER" id="PTHR33018:SF34">
    <property type="entry name" value="OS02G0472350 PROTEIN"/>
    <property type="match status" value="1"/>
</dbReference>
<reference evidence="1 2" key="1">
    <citation type="journal article" date="2022" name="Nat. Genet.">
        <title>Improved pea reference genome and pan-genome highlight genomic features and evolutionary characteristics.</title>
        <authorList>
            <person name="Yang T."/>
            <person name="Liu R."/>
            <person name="Luo Y."/>
            <person name="Hu S."/>
            <person name="Wang D."/>
            <person name="Wang C."/>
            <person name="Pandey M.K."/>
            <person name="Ge S."/>
            <person name="Xu Q."/>
            <person name="Li N."/>
            <person name="Li G."/>
            <person name="Huang Y."/>
            <person name="Saxena R.K."/>
            <person name="Ji Y."/>
            <person name="Li M."/>
            <person name="Yan X."/>
            <person name="He Y."/>
            <person name="Liu Y."/>
            <person name="Wang X."/>
            <person name="Xiang C."/>
            <person name="Varshney R.K."/>
            <person name="Ding H."/>
            <person name="Gao S."/>
            <person name="Zong X."/>
        </authorList>
    </citation>
    <scope>NUCLEOTIDE SEQUENCE [LARGE SCALE GENOMIC DNA]</scope>
    <source>
        <strain evidence="1 2">cv. Zhongwan 6</strain>
    </source>
</reference>
<dbReference type="PANTHER" id="PTHR33018">
    <property type="entry name" value="OS10G0338966 PROTEIN-RELATED"/>
    <property type="match status" value="1"/>
</dbReference>
<proteinExistence type="predicted"/>
<dbReference type="EMBL" id="JAMSHJ010000001">
    <property type="protein sequence ID" value="KAI5440642.1"/>
    <property type="molecule type" value="Genomic_DNA"/>
</dbReference>
<evidence type="ECO:0000313" key="2">
    <source>
        <dbReference type="Proteomes" id="UP001058974"/>
    </source>
</evidence>
<dbReference type="Gramene" id="Psat01G0021000-T1">
    <property type="protein sequence ID" value="KAI5440642.1"/>
    <property type="gene ID" value="KIW84_010210"/>
</dbReference>
<dbReference type="Proteomes" id="UP001058974">
    <property type="component" value="Chromosome 1"/>
</dbReference>